<keyword evidence="1" id="KW-0812">Transmembrane</keyword>
<dbReference type="EMBL" id="BIFH01000056">
    <property type="protein sequence ID" value="GCE02056.1"/>
    <property type="molecule type" value="Genomic_DNA"/>
</dbReference>
<evidence type="ECO:0000313" key="3">
    <source>
        <dbReference type="Proteomes" id="UP000286931"/>
    </source>
</evidence>
<evidence type="ECO:0000313" key="2">
    <source>
        <dbReference type="EMBL" id="GCE02056.1"/>
    </source>
</evidence>
<feature type="transmembrane region" description="Helical" evidence="1">
    <location>
        <begin position="9"/>
        <end position="27"/>
    </location>
</feature>
<evidence type="ECO:0008006" key="4">
    <source>
        <dbReference type="Google" id="ProtNLM"/>
    </source>
</evidence>
<dbReference type="PANTHER" id="PTHR28008:SF1">
    <property type="entry name" value="DOMAIN PROTEIN, PUTATIVE (AFU_ORTHOLOGUE AFUA_3G10980)-RELATED"/>
    <property type="match status" value="1"/>
</dbReference>
<comment type="caution">
    <text evidence="2">The sequence shown here is derived from an EMBL/GenBank/DDBJ whole genome shotgun (WGS) entry which is preliminary data.</text>
</comment>
<dbReference type="PANTHER" id="PTHR28008">
    <property type="entry name" value="DOMAIN PROTEIN, PUTATIVE (AFU_ORTHOLOGUE AFUA_3G10980)-RELATED"/>
    <property type="match status" value="1"/>
</dbReference>
<reference evidence="2 3" key="1">
    <citation type="submission" date="2018-12" db="EMBL/GenBank/DDBJ databases">
        <title>Draft genome sequence of Embleya hyalina NBRC 13850T.</title>
        <authorList>
            <person name="Komaki H."/>
            <person name="Hosoyama A."/>
            <person name="Kimura A."/>
            <person name="Ichikawa N."/>
            <person name="Tamura T."/>
        </authorList>
    </citation>
    <scope>NUCLEOTIDE SEQUENCE [LARGE SCALE GENOMIC DNA]</scope>
    <source>
        <strain evidence="2 3">NBRC 13850</strain>
    </source>
</reference>
<sequence length="128" mass="13296">MAGGTRGGRLAYCAFAVAVLVNLYLLFNPGSPGDPAPFVPHRDKIVHFLSFAAIAWTGRRVGFGPLPLGALLVGHAVESELVQHFLLPHRSGDPWDVLADVCGIGAGLALAGRLPRRAAHPDAAVAGS</sequence>
<protein>
    <recommendedName>
        <fullName evidence="4">VanZ family protein</fullName>
    </recommendedName>
</protein>
<dbReference type="RefSeq" id="WP_174861539.1">
    <property type="nucleotide sequence ID" value="NZ_BIFH01000056.1"/>
</dbReference>
<keyword evidence="3" id="KW-1185">Reference proteome</keyword>
<keyword evidence="1" id="KW-0472">Membrane</keyword>
<gene>
    <name evidence="2" type="ORF">EHYA_09833</name>
</gene>
<organism evidence="2 3">
    <name type="scientific">Embleya hyalina</name>
    <dbReference type="NCBI Taxonomy" id="516124"/>
    <lineage>
        <taxon>Bacteria</taxon>
        <taxon>Bacillati</taxon>
        <taxon>Actinomycetota</taxon>
        <taxon>Actinomycetes</taxon>
        <taxon>Kitasatosporales</taxon>
        <taxon>Streptomycetaceae</taxon>
        <taxon>Embleya</taxon>
    </lineage>
</organism>
<accession>A0A401Z5G4</accession>
<proteinExistence type="predicted"/>
<name>A0A401Z5G4_9ACTN</name>
<dbReference type="Proteomes" id="UP000286931">
    <property type="component" value="Unassembled WGS sequence"/>
</dbReference>
<dbReference type="AlphaFoldDB" id="A0A401Z5G4"/>
<evidence type="ECO:0000256" key="1">
    <source>
        <dbReference type="SAM" id="Phobius"/>
    </source>
</evidence>
<keyword evidence="1" id="KW-1133">Transmembrane helix</keyword>